<dbReference type="STRING" id="5217.A0A4Q1BTG2"/>
<name>A0A4Q1BTG2_TREME</name>
<sequence length="521" mass="58000">MNVETSDTETKIALLASLLEPTTFTPEQYLEALTQANGQIQQAAESLLLPRVRASGKRKAGPTLKSWLNKKRPLPNSPSHQSSISPQTFINRPITASPTKNERQTADLSTILKPSNISSGPSKMNSKGSVILVSQEAIDQVGLPLTFLKSPLSPSFASALFLTMMEESLSWDRNRFHLAGKWVESPHTATQYVKEDTNGARYFWSGQELQSPKKFPRLLEEAAEMVEKAVNEALDRKGRYPWEWKGKWKANLCGANRYDGAASSVGWHADQLTYLGPYATIASLSLGTPRGFRLRPTTPVDPAFALTTPTRTYEVKLGHNTLVLMNAGCQERYKHTVPTQKALDLFRPAWAIDQSPISPTDQKAYASRINLTFRFYREDFHPDPGVGWKGPREGTPMCRCGLPTLLRADQKAKVRSSLFSSGKVTNTSKNEISGGQSLTREPNPTLNIREPKDGHLEDEKSNDGEVRDEKVKEKKKILHDDMVFFWQCQSPGQTGELKGCGFFRILDMVSEGRGPCMVDVT</sequence>
<gene>
    <name evidence="3" type="ORF">M231_01266</name>
</gene>
<dbReference type="Gene3D" id="2.60.120.590">
    <property type="entry name" value="Alpha-ketoglutarate-dependent dioxygenase AlkB-like"/>
    <property type="match status" value="1"/>
</dbReference>
<feature type="compositionally biased region" description="Basic and acidic residues" evidence="1">
    <location>
        <begin position="449"/>
        <end position="468"/>
    </location>
</feature>
<dbReference type="InterPro" id="IPR032854">
    <property type="entry name" value="ALKBH3"/>
</dbReference>
<comment type="caution">
    <text evidence="3">The sequence shown here is derived from an EMBL/GenBank/DDBJ whole genome shotgun (WGS) entry which is preliminary data.</text>
</comment>
<dbReference type="PANTHER" id="PTHR31212">
    <property type="entry name" value="ALPHA-KETOGLUTARATE-DEPENDENT DIOXYGENASE ALKB HOMOLOG 3"/>
    <property type="match status" value="1"/>
</dbReference>
<dbReference type="EMBL" id="SDIL01000009">
    <property type="protein sequence ID" value="RXK41361.1"/>
    <property type="molecule type" value="Genomic_DNA"/>
</dbReference>
<evidence type="ECO:0000313" key="3">
    <source>
        <dbReference type="EMBL" id="RXK41361.1"/>
    </source>
</evidence>
<dbReference type="GO" id="GO:0051213">
    <property type="term" value="F:dioxygenase activity"/>
    <property type="evidence" value="ECO:0007669"/>
    <property type="project" value="InterPro"/>
</dbReference>
<dbReference type="VEuPathDB" id="FungiDB:TREMEDRAFT_39338"/>
<dbReference type="OrthoDB" id="545910at2759"/>
<dbReference type="Pfam" id="PF13532">
    <property type="entry name" value="2OG-FeII_Oxy_2"/>
    <property type="match status" value="1"/>
</dbReference>
<keyword evidence="4" id="KW-1185">Reference proteome</keyword>
<dbReference type="InterPro" id="IPR037151">
    <property type="entry name" value="AlkB-like_sf"/>
</dbReference>
<dbReference type="InterPro" id="IPR027450">
    <property type="entry name" value="AlkB-like"/>
</dbReference>
<accession>A0A4Q1BTG2</accession>
<evidence type="ECO:0000313" key="4">
    <source>
        <dbReference type="Proteomes" id="UP000289152"/>
    </source>
</evidence>
<dbReference type="PROSITE" id="PS51471">
    <property type="entry name" value="FE2OG_OXY"/>
    <property type="match status" value="1"/>
</dbReference>
<dbReference type="SUPFAM" id="SSF51197">
    <property type="entry name" value="Clavaminate synthase-like"/>
    <property type="match status" value="1"/>
</dbReference>
<feature type="region of interest" description="Disordered" evidence="1">
    <location>
        <begin position="418"/>
        <end position="468"/>
    </location>
</feature>
<dbReference type="GO" id="GO:0006307">
    <property type="term" value="P:DNA alkylation repair"/>
    <property type="evidence" value="ECO:0007669"/>
    <property type="project" value="InterPro"/>
</dbReference>
<feature type="region of interest" description="Disordered" evidence="1">
    <location>
        <begin position="54"/>
        <end position="106"/>
    </location>
</feature>
<dbReference type="Proteomes" id="UP000289152">
    <property type="component" value="Unassembled WGS sequence"/>
</dbReference>
<evidence type="ECO:0000256" key="1">
    <source>
        <dbReference type="SAM" id="MobiDB-lite"/>
    </source>
</evidence>
<protein>
    <recommendedName>
        <fullName evidence="2">Fe2OG dioxygenase domain-containing protein</fullName>
    </recommendedName>
</protein>
<organism evidence="3 4">
    <name type="scientific">Tremella mesenterica</name>
    <name type="common">Jelly fungus</name>
    <dbReference type="NCBI Taxonomy" id="5217"/>
    <lineage>
        <taxon>Eukaryota</taxon>
        <taxon>Fungi</taxon>
        <taxon>Dikarya</taxon>
        <taxon>Basidiomycota</taxon>
        <taxon>Agaricomycotina</taxon>
        <taxon>Tremellomycetes</taxon>
        <taxon>Tremellales</taxon>
        <taxon>Tremellaceae</taxon>
        <taxon>Tremella</taxon>
    </lineage>
</organism>
<feature type="domain" description="Fe2OG dioxygenase" evidence="2">
    <location>
        <begin position="249"/>
        <end position="377"/>
    </location>
</feature>
<dbReference type="InterPro" id="IPR005123">
    <property type="entry name" value="Oxoglu/Fe-dep_dioxygenase_dom"/>
</dbReference>
<reference evidence="3 4" key="1">
    <citation type="submission" date="2016-06" db="EMBL/GenBank/DDBJ databases">
        <title>Evolution of pathogenesis and genome organization in the Tremellales.</title>
        <authorList>
            <person name="Cuomo C."/>
            <person name="Litvintseva A."/>
            <person name="Heitman J."/>
            <person name="Chen Y."/>
            <person name="Sun S."/>
            <person name="Springer D."/>
            <person name="Dromer F."/>
            <person name="Young S."/>
            <person name="Zeng Q."/>
            <person name="Chapman S."/>
            <person name="Gujja S."/>
            <person name="Saif S."/>
            <person name="Birren B."/>
        </authorList>
    </citation>
    <scope>NUCLEOTIDE SEQUENCE [LARGE SCALE GENOMIC DNA]</scope>
    <source>
        <strain evidence="3 4">ATCC 28783</strain>
    </source>
</reference>
<proteinExistence type="predicted"/>
<dbReference type="InParanoid" id="A0A4Q1BTG2"/>
<evidence type="ECO:0000259" key="2">
    <source>
        <dbReference type="PROSITE" id="PS51471"/>
    </source>
</evidence>
<feature type="compositionally biased region" description="Polar residues" evidence="1">
    <location>
        <begin position="418"/>
        <end position="446"/>
    </location>
</feature>
<feature type="compositionally biased region" description="Polar residues" evidence="1">
    <location>
        <begin position="77"/>
        <end position="99"/>
    </location>
</feature>
<dbReference type="PANTHER" id="PTHR31212:SF4">
    <property type="entry name" value="ALPHA-KETOGLUTARATE-DEPENDENT DIOXYGENASE ALKB HOMOLOG 3"/>
    <property type="match status" value="1"/>
</dbReference>
<dbReference type="AlphaFoldDB" id="A0A4Q1BTG2"/>